<keyword evidence="3" id="KW-1185">Reference proteome</keyword>
<evidence type="ECO:0000313" key="2">
    <source>
        <dbReference type="EMBL" id="KAJ7734004.1"/>
    </source>
</evidence>
<proteinExistence type="predicted"/>
<dbReference type="Proteomes" id="UP001215280">
    <property type="component" value="Unassembled WGS sequence"/>
</dbReference>
<feature type="compositionally biased region" description="Basic and acidic residues" evidence="1">
    <location>
        <begin position="220"/>
        <end position="235"/>
    </location>
</feature>
<comment type="caution">
    <text evidence="2">The sequence shown here is derived from an EMBL/GenBank/DDBJ whole genome shotgun (WGS) entry which is preliminary data.</text>
</comment>
<dbReference type="EMBL" id="JARJLG010000164">
    <property type="protein sequence ID" value="KAJ7734004.1"/>
    <property type="molecule type" value="Genomic_DNA"/>
</dbReference>
<accession>A0AAD7I360</accession>
<reference evidence="2" key="1">
    <citation type="submission" date="2023-03" db="EMBL/GenBank/DDBJ databases">
        <title>Massive genome expansion in bonnet fungi (Mycena s.s.) driven by repeated elements and novel gene families across ecological guilds.</title>
        <authorList>
            <consortium name="Lawrence Berkeley National Laboratory"/>
            <person name="Harder C.B."/>
            <person name="Miyauchi S."/>
            <person name="Viragh M."/>
            <person name="Kuo A."/>
            <person name="Thoen E."/>
            <person name="Andreopoulos B."/>
            <person name="Lu D."/>
            <person name="Skrede I."/>
            <person name="Drula E."/>
            <person name="Henrissat B."/>
            <person name="Morin E."/>
            <person name="Kohler A."/>
            <person name="Barry K."/>
            <person name="LaButti K."/>
            <person name="Morin E."/>
            <person name="Salamov A."/>
            <person name="Lipzen A."/>
            <person name="Mereny Z."/>
            <person name="Hegedus B."/>
            <person name="Baldrian P."/>
            <person name="Stursova M."/>
            <person name="Weitz H."/>
            <person name="Taylor A."/>
            <person name="Grigoriev I.V."/>
            <person name="Nagy L.G."/>
            <person name="Martin F."/>
            <person name="Kauserud H."/>
        </authorList>
    </citation>
    <scope>NUCLEOTIDE SEQUENCE</scope>
    <source>
        <strain evidence="2">CBHHK188m</strain>
    </source>
</reference>
<dbReference type="AlphaFoldDB" id="A0AAD7I360"/>
<protein>
    <submittedName>
        <fullName evidence="2">Uncharacterized protein</fullName>
    </submittedName>
</protein>
<feature type="region of interest" description="Disordered" evidence="1">
    <location>
        <begin position="208"/>
        <end position="235"/>
    </location>
</feature>
<gene>
    <name evidence="2" type="ORF">DFH07DRAFT_780431</name>
</gene>
<evidence type="ECO:0000313" key="3">
    <source>
        <dbReference type="Proteomes" id="UP001215280"/>
    </source>
</evidence>
<organism evidence="2 3">
    <name type="scientific">Mycena maculata</name>
    <dbReference type="NCBI Taxonomy" id="230809"/>
    <lineage>
        <taxon>Eukaryota</taxon>
        <taxon>Fungi</taxon>
        <taxon>Dikarya</taxon>
        <taxon>Basidiomycota</taxon>
        <taxon>Agaricomycotina</taxon>
        <taxon>Agaricomycetes</taxon>
        <taxon>Agaricomycetidae</taxon>
        <taxon>Agaricales</taxon>
        <taxon>Marasmiineae</taxon>
        <taxon>Mycenaceae</taxon>
        <taxon>Mycena</taxon>
    </lineage>
</organism>
<sequence>MHLAAIEGERPDALSPSSRRCSERGRILFDGGPCAMCRRHTTELPYSFAPGIHICSLLTLSPAARLYRPNSIHTVLAELDSAELNSLIVMAETLRSTTMSYRSKQREVEEKNGTLLTDLSTNCLQVSSDATCSLAWDTICDTCLAEVALRMPRNNNCPFCSNWTTGDRLREHIHVSHPEHHVAMASKLHTCTPCPPSTRVFKLKNLRRHMESAPSRRSSRRDSFRMEEGWKKKWK</sequence>
<name>A0AAD7I360_9AGAR</name>
<evidence type="ECO:0000256" key="1">
    <source>
        <dbReference type="SAM" id="MobiDB-lite"/>
    </source>
</evidence>